<gene>
    <name evidence="2" type="ORF">J2S19_003851</name>
</gene>
<dbReference type="PANTHER" id="PTHR43649:SF11">
    <property type="entry name" value="ABC TRANSPORTER SUBSTRATE-BINDING PROTEIN YESO-RELATED"/>
    <property type="match status" value="1"/>
</dbReference>
<dbReference type="EMBL" id="JAUSUD010000022">
    <property type="protein sequence ID" value="MDQ0232529.1"/>
    <property type="molecule type" value="Genomic_DNA"/>
</dbReference>
<dbReference type="InterPro" id="IPR050490">
    <property type="entry name" value="Bact_solute-bd_prot1"/>
</dbReference>
<dbReference type="Gene3D" id="3.40.190.10">
    <property type="entry name" value="Periplasmic binding protein-like II"/>
    <property type="match status" value="2"/>
</dbReference>
<keyword evidence="2" id="KW-0813">Transport</keyword>
<dbReference type="SUPFAM" id="SSF53850">
    <property type="entry name" value="Periplasmic binding protein-like II"/>
    <property type="match status" value="1"/>
</dbReference>
<name>A0ABT9ZJR8_9BACI</name>
<dbReference type="Pfam" id="PF01547">
    <property type="entry name" value="SBP_bac_1"/>
    <property type="match status" value="1"/>
</dbReference>
<keyword evidence="3" id="KW-1185">Reference proteome</keyword>
<sequence>MKKGLIVTIVIGMLLATTSCQLGSKEEVSNQIEPTTIRIAWWGTQPRHEQTTRIIELYEKANPHINIEAEFDDWDNYWRKLEPMVAANELPDVIQMDLAFLAQYGEKGLLEDLTPYIEKQTIDTSNIDKNILDSAKISNKLYGFTIGINVLSVITNDELLTRAGVEFDSEKWTWEDMVQVALTIKQNTGVYGSNGMNPPDIFFPYYLRTKGESFYNEEGTKLAYQDDQLFVDYFKLQLRLIEAGAFPTPDIGSTVRGIEDDFIVNRTSAITWNYSNQYAAFSQIIDDTLTLHLPPENYIQNALFLKPSMMLSIPKTSTVKEEAAKFINFFVNNIEANKIMKGERGIPVSAKVSSKIRGELSKDEIKIMNYVEKAKNLTKHFYRPDPIGSGEVMVLLEDISNQILLKKISPEEGAKRFRASANEILKRNN</sequence>
<comment type="caution">
    <text evidence="2">The sequence shown here is derived from an EMBL/GenBank/DDBJ whole genome shotgun (WGS) entry which is preliminary data.</text>
</comment>
<evidence type="ECO:0000313" key="2">
    <source>
        <dbReference type="EMBL" id="MDQ0232529.1"/>
    </source>
</evidence>
<dbReference type="PANTHER" id="PTHR43649">
    <property type="entry name" value="ARABINOSE-BINDING PROTEIN-RELATED"/>
    <property type="match status" value="1"/>
</dbReference>
<feature type="chain" id="PRO_5047021481" evidence="1">
    <location>
        <begin position="23"/>
        <end position="429"/>
    </location>
</feature>
<dbReference type="Proteomes" id="UP001234495">
    <property type="component" value="Unassembled WGS sequence"/>
</dbReference>
<feature type="signal peptide" evidence="1">
    <location>
        <begin position="1"/>
        <end position="22"/>
    </location>
</feature>
<reference evidence="2 3" key="1">
    <citation type="submission" date="2023-07" db="EMBL/GenBank/DDBJ databases">
        <title>Genomic Encyclopedia of Type Strains, Phase IV (KMG-IV): sequencing the most valuable type-strain genomes for metagenomic binning, comparative biology and taxonomic classification.</title>
        <authorList>
            <person name="Goeker M."/>
        </authorList>
    </citation>
    <scope>NUCLEOTIDE SEQUENCE [LARGE SCALE GENOMIC DNA]</scope>
    <source>
        <strain evidence="2 3">DSM 29005</strain>
    </source>
</reference>
<keyword evidence="1" id="KW-0732">Signal</keyword>
<keyword evidence="2" id="KW-0762">Sugar transport</keyword>
<dbReference type="PROSITE" id="PS51257">
    <property type="entry name" value="PROKAR_LIPOPROTEIN"/>
    <property type="match status" value="1"/>
</dbReference>
<dbReference type="InterPro" id="IPR006059">
    <property type="entry name" value="SBP"/>
</dbReference>
<protein>
    <submittedName>
        <fullName evidence="2">Multiple sugar transport system substrate-binding protein</fullName>
    </submittedName>
</protein>
<proteinExistence type="predicted"/>
<accession>A0ABT9ZJR8</accession>
<evidence type="ECO:0000313" key="3">
    <source>
        <dbReference type="Proteomes" id="UP001234495"/>
    </source>
</evidence>
<organism evidence="2 3">
    <name type="scientific">Metabacillus malikii</name>
    <dbReference type="NCBI Taxonomy" id="1504265"/>
    <lineage>
        <taxon>Bacteria</taxon>
        <taxon>Bacillati</taxon>
        <taxon>Bacillota</taxon>
        <taxon>Bacilli</taxon>
        <taxon>Bacillales</taxon>
        <taxon>Bacillaceae</taxon>
        <taxon>Metabacillus</taxon>
    </lineage>
</organism>
<dbReference type="RefSeq" id="WP_370875170.1">
    <property type="nucleotide sequence ID" value="NZ_JAUSUD010000022.1"/>
</dbReference>
<evidence type="ECO:0000256" key="1">
    <source>
        <dbReference type="SAM" id="SignalP"/>
    </source>
</evidence>